<dbReference type="PANTHER" id="PTHR36848:SF2">
    <property type="entry name" value="SECRETED PROTEIN"/>
    <property type="match status" value="1"/>
</dbReference>
<evidence type="ECO:0000313" key="2">
    <source>
        <dbReference type="EMBL" id="TXN29496.1"/>
    </source>
</evidence>
<evidence type="ECO:0008006" key="4">
    <source>
        <dbReference type="Google" id="ProtNLM"/>
    </source>
</evidence>
<feature type="region of interest" description="Disordered" evidence="1">
    <location>
        <begin position="1"/>
        <end position="20"/>
    </location>
</feature>
<feature type="compositionally biased region" description="Basic and acidic residues" evidence="1">
    <location>
        <begin position="7"/>
        <end position="20"/>
    </location>
</feature>
<name>A0A5C8UPS6_9MICO</name>
<protein>
    <recommendedName>
        <fullName evidence="4">Glycoside hydrolase</fullName>
    </recommendedName>
</protein>
<organism evidence="2 3">
    <name type="scientific">Lacisediminihabitans profunda</name>
    <dbReference type="NCBI Taxonomy" id="2594790"/>
    <lineage>
        <taxon>Bacteria</taxon>
        <taxon>Bacillati</taxon>
        <taxon>Actinomycetota</taxon>
        <taxon>Actinomycetes</taxon>
        <taxon>Micrococcales</taxon>
        <taxon>Microbacteriaceae</taxon>
        <taxon>Lacisediminihabitans</taxon>
    </lineage>
</organism>
<dbReference type="EMBL" id="VRMG01000009">
    <property type="protein sequence ID" value="TXN29496.1"/>
    <property type="molecule type" value="Genomic_DNA"/>
</dbReference>
<dbReference type="Proteomes" id="UP000321379">
    <property type="component" value="Unassembled WGS sequence"/>
</dbReference>
<comment type="caution">
    <text evidence="2">The sequence shown here is derived from an EMBL/GenBank/DDBJ whole genome shotgun (WGS) entry which is preliminary data.</text>
</comment>
<sequence>MIPAPRIRTEPLDPKRFANPEAGDRPGVRWWWQSEISIEELTRQLHEIAEAGFREVEIAFSRGFWGDEKQRDALGAILGEAERLEVGVAMTLGASWPLKTPNTTTGTGFSTRELQYGSVILRSGSSGNVRPPAAFDDLDGARPSTLVRVTAARVVQQNEPPTLVPLDDPYAPPRGVITPPDASTVLEAGSLVDLTPQLVASEIRWEPREGDWILFAFWIRDCEQGVTSFLDGHAAQAAAEYLDEHQIGADNLELLRRAGTELFEDSLELNADSLFWTSEMLERFIERHGYDVTPYLPLLFAHGMCRFWVPNEEPVPDFELDTRVGARVRRDYYRLLTDLYISDHLLPLQEWAAGHGLRHKSQVAYGQNLEAIRSNRDFVRAGGRAEGESLNSGDRAPIDRSNATWRFALDWQRSVVGGAHQGGAVRISTELGAQFRAAYAYTLGDLQQMLAKEWAAGITKPFLHGVATQEPEAAWPTQTRFQHIVSDSWNDTHFPEWVNWPPLTDYWARGTVVLETGAPRTDIAIYRDGFLTTAARGVRDVSLDATAPARLADTESLETAGFTVQFVDPIGLAEAGTVGDDGTLFPEGPAYRGLIVDERMLPAEAAEAIAEAAERGARILIVGESPSADSGFAGGSASDERVRAAMARTLRQPSTMRLSRMSEAADAFTRLGLVPRVAVDAAALLSQWREAGSCRYVLVYNSLGASVSVTLSLEGAGHVRELDLTSGRIFAAAHRAEGDRTTVPTRILARGVRVFELDLSAAPDPIDDELPVAEVELVVEGWRIEVTSEEPAGPRIITLDGVGPGDWRDVDALRHVSGTGRYTARVVVPEGLTGLPAVIDLGGLAGSAVVRIGDRVFGTAYVDGSVIDLGTSLVNGTLIEIEVRTALRNAVIASAITDLIGPDSSQPHGLIGPAVVRVERRSNTTRSERAEK</sequence>
<keyword evidence="3" id="KW-1185">Reference proteome</keyword>
<proteinExistence type="predicted"/>
<dbReference type="InterPro" id="IPR053161">
    <property type="entry name" value="Ulvan_degrading_GH"/>
</dbReference>
<dbReference type="AlphaFoldDB" id="A0A5C8UPS6"/>
<dbReference type="PANTHER" id="PTHR36848">
    <property type="entry name" value="DNA-BINDING PROTEIN (PUTATIVE SECRETED PROTEIN)-RELATED"/>
    <property type="match status" value="1"/>
</dbReference>
<evidence type="ECO:0000256" key="1">
    <source>
        <dbReference type="SAM" id="MobiDB-lite"/>
    </source>
</evidence>
<dbReference type="Pfam" id="PF17132">
    <property type="entry name" value="Glyco_hydro_106"/>
    <property type="match status" value="1"/>
</dbReference>
<accession>A0A5C8UPS6</accession>
<dbReference type="RefSeq" id="WP_147784512.1">
    <property type="nucleotide sequence ID" value="NZ_VRMG01000009.1"/>
</dbReference>
<gene>
    <name evidence="2" type="ORF">FVP33_15160</name>
</gene>
<reference evidence="2 3" key="1">
    <citation type="submission" date="2019-08" db="EMBL/GenBank/DDBJ databases">
        <title>Bacterial whole genome sequence for Glaciihabitans sp. CHu50b-6-2.</title>
        <authorList>
            <person name="Jin L."/>
        </authorList>
    </citation>
    <scope>NUCLEOTIDE SEQUENCE [LARGE SCALE GENOMIC DNA]</scope>
    <source>
        <strain evidence="2 3">CHu50b-6-2</strain>
    </source>
</reference>
<evidence type="ECO:0000313" key="3">
    <source>
        <dbReference type="Proteomes" id="UP000321379"/>
    </source>
</evidence>